<keyword evidence="5 8" id="KW-0411">Iron-sulfur</keyword>
<protein>
    <recommendedName>
        <fullName evidence="8">3-isopropylmalate dehydratase large subunit</fullName>
        <ecNumber evidence="8">4.2.1.33</ecNumber>
    </recommendedName>
    <alternativeName>
        <fullName evidence="8">Alpha-IPM isomerase</fullName>
        <shortName evidence="8">IPMI</shortName>
    </alternativeName>
    <alternativeName>
        <fullName evidence="8">Isopropylmalate isomerase</fullName>
    </alternativeName>
</protein>
<reference evidence="10" key="1">
    <citation type="submission" date="2017-02" db="EMBL/GenBank/DDBJ databases">
        <authorList>
            <person name="Regsiter A."/>
            <person name="William W."/>
        </authorList>
    </citation>
    <scope>NUCLEOTIDE SEQUENCE</scope>
    <source>
        <strain evidence="10">Bib</strain>
    </source>
</reference>
<name>A0A3P3XG58_9SPIR</name>
<dbReference type="InterPro" id="IPR033941">
    <property type="entry name" value="IPMI_cat"/>
</dbReference>
<comment type="cofactor">
    <cofactor evidence="8">
        <name>[4Fe-4S] cluster</name>
        <dbReference type="ChEBI" id="CHEBI:49883"/>
    </cofactor>
    <text evidence="8">Binds 1 [4Fe-4S] cluster per subunit.</text>
</comment>
<dbReference type="GO" id="GO:0009098">
    <property type="term" value="P:L-leucine biosynthetic process"/>
    <property type="evidence" value="ECO:0007669"/>
    <property type="project" value="UniProtKB-UniRule"/>
</dbReference>
<organism evidence="10">
    <name type="scientific">uncultured spirochete</name>
    <dbReference type="NCBI Taxonomy" id="156406"/>
    <lineage>
        <taxon>Bacteria</taxon>
        <taxon>Pseudomonadati</taxon>
        <taxon>Spirochaetota</taxon>
        <taxon>Spirochaetia</taxon>
        <taxon>Spirochaetales</taxon>
        <taxon>environmental samples</taxon>
    </lineage>
</organism>
<dbReference type="InterPro" id="IPR006251">
    <property type="entry name" value="Homoacnase/IPMdehydase_lsu"/>
</dbReference>
<evidence type="ECO:0000256" key="7">
    <source>
        <dbReference type="ARBA" id="ARBA00023304"/>
    </source>
</evidence>
<dbReference type="PRINTS" id="PR00415">
    <property type="entry name" value="ACONITASE"/>
</dbReference>
<keyword evidence="3 8" id="KW-0479">Metal-binding</keyword>
<evidence type="ECO:0000256" key="1">
    <source>
        <dbReference type="ARBA" id="ARBA00022430"/>
    </source>
</evidence>
<dbReference type="CDD" id="cd01583">
    <property type="entry name" value="IPMI"/>
    <property type="match status" value="1"/>
</dbReference>
<evidence type="ECO:0000256" key="6">
    <source>
        <dbReference type="ARBA" id="ARBA00023239"/>
    </source>
</evidence>
<feature type="binding site" evidence="8">
    <location>
        <position position="297"/>
    </location>
    <ligand>
        <name>[4Fe-4S] cluster</name>
        <dbReference type="ChEBI" id="CHEBI:49883"/>
    </ligand>
</feature>
<dbReference type="Pfam" id="PF00330">
    <property type="entry name" value="Aconitase"/>
    <property type="match status" value="2"/>
</dbReference>
<evidence type="ECO:0000256" key="3">
    <source>
        <dbReference type="ARBA" id="ARBA00022723"/>
    </source>
</evidence>
<sequence>MHAIEKILALASGKSQVSAGEIVTAEIDVAEVNDLYLQVVKSFYELGGTEVKFPDRTTFVFDHYSPAPTIKAADNHRQMREFCKKMGIKALFDIGKGVCHQVLIESGFVSPGSLVVETDSHTTTLGALGAFGTGVGATDMALILRNGSLWFRVPEVMKIVLDGELKPGVMAKDLILHVIGKLKQDCAIYKCVEFAGSAVDAMSIDERLVLCNMSVEMGAKAAYIQPDEKTYAYLARYGIQHAKREVFTDPDYRYSAEYHYDVGTIEPSTALPGSVDNLALVREQEGIHIDQIFIGTCTGGRLNDIETAARILRGKKVAQGTRLVVIPASEVVFKQALAKGYVQTLVEAGAVFSTPGCGPCLGAHEGVLASGETCLTTSSRNFPGRMGSTEAKIYVVSPATAAASALSGTITDPRSNLSK</sequence>
<proteinExistence type="inferred from homology"/>
<dbReference type="PANTHER" id="PTHR43822:SF2">
    <property type="entry name" value="HOMOACONITASE, MITOCHONDRIAL"/>
    <property type="match status" value="1"/>
</dbReference>
<dbReference type="EC" id="4.2.1.33" evidence="8"/>
<evidence type="ECO:0000256" key="2">
    <source>
        <dbReference type="ARBA" id="ARBA00022485"/>
    </source>
</evidence>
<gene>
    <name evidence="8 10" type="primary">leuC</name>
    <name evidence="10" type="ORF">SPIROBIBN47_150045</name>
</gene>
<dbReference type="UniPathway" id="UPA00048">
    <property type="reaction ID" value="UER00071"/>
</dbReference>
<dbReference type="HAMAP" id="MF_01027">
    <property type="entry name" value="LeuC_type2"/>
    <property type="match status" value="1"/>
</dbReference>
<dbReference type="InterPro" id="IPR050067">
    <property type="entry name" value="IPM_dehydratase_rel_enz"/>
</dbReference>
<accession>A0A3P3XG58</accession>
<comment type="similarity">
    <text evidence="8">Belongs to the aconitase/IPM isomerase family. LeuC type 2 subfamily.</text>
</comment>
<dbReference type="NCBIfam" id="NF001614">
    <property type="entry name" value="PRK00402.1"/>
    <property type="match status" value="1"/>
</dbReference>
<feature type="binding site" evidence="8">
    <location>
        <position position="360"/>
    </location>
    <ligand>
        <name>[4Fe-4S] cluster</name>
        <dbReference type="ChEBI" id="CHEBI:49883"/>
    </ligand>
</feature>
<feature type="domain" description="Aconitase/3-isopropylmalate dehydratase large subunit alpha/beta/alpha" evidence="9">
    <location>
        <begin position="73"/>
        <end position="281"/>
    </location>
</feature>
<keyword evidence="1 8" id="KW-0432">Leucine biosynthesis</keyword>
<dbReference type="InterPro" id="IPR011826">
    <property type="entry name" value="HAcnase/IPMdehydase_lsu_prok"/>
</dbReference>
<dbReference type="SUPFAM" id="SSF53732">
    <property type="entry name" value="Aconitase iron-sulfur domain"/>
    <property type="match status" value="1"/>
</dbReference>
<feature type="binding site" evidence="8">
    <location>
        <position position="357"/>
    </location>
    <ligand>
        <name>[4Fe-4S] cluster</name>
        <dbReference type="ChEBI" id="CHEBI:49883"/>
    </ligand>
</feature>
<dbReference type="NCBIfam" id="TIGR01343">
    <property type="entry name" value="hacA_fam"/>
    <property type="match status" value="1"/>
</dbReference>
<comment type="pathway">
    <text evidence="8">Amino-acid biosynthesis; L-leucine biosynthesis; L-leucine from 3-methyl-2-oxobutanoate: step 2/4.</text>
</comment>
<keyword evidence="4 8" id="KW-0408">Iron</keyword>
<dbReference type="AlphaFoldDB" id="A0A3P3XG58"/>
<evidence type="ECO:0000259" key="9">
    <source>
        <dbReference type="Pfam" id="PF00330"/>
    </source>
</evidence>
<dbReference type="GO" id="GO:0046872">
    <property type="term" value="F:metal ion binding"/>
    <property type="evidence" value="ECO:0007669"/>
    <property type="project" value="UniProtKB-KW"/>
</dbReference>
<keyword evidence="6 8" id="KW-0456">Lyase</keyword>
<dbReference type="InterPro" id="IPR001030">
    <property type="entry name" value="Acoase/IPM_deHydtase_lsu_aba"/>
</dbReference>
<dbReference type="GO" id="GO:0003861">
    <property type="term" value="F:3-isopropylmalate dehydratase activity"/>
    <property type="evidence" value="ECO:0007669"/>
    <property type="project" value="UniProtKB-UniRule"/>
</dbReference>
<comment type="catalytic activity">
    <reaction evidence="8">
        <text>(2R,3S)-3-isopropylmalate = (2S)-2-isopropylmalate</text>
        <dbReference type="Rhea" id="RHEA:32287"/>
        <dbReference type="ChEBI" id="CHEBI:1178"/>
        <dbReference type="ChEBI" id="CHEBI:35121"/>
        <dbReference type="EC" id="4.2.1.33"/>
    </reaction>
</comment>
<dbReference type="InterPro" id="IPR015931">
    <property type="entry name" value="Acnase/IPM_dHydase_lsu_aba_1/3"/>
</dbReference>
<evidence type="ECO:0000313" key="10">
    <source>
        <dbReference type="EMBL" id="SLM10549.1"/>
    </source>
</evidence>
<dbReference type="NCBIfam" id="TIGR02086">
    <property type="entry name" value="IPMI_arch"/>
    <property type="match status" value="1"/>
</dbReference>
<evidence type="ECO:0000256" key="8">
    <source>
        <dbReference type="HAMAP-Rule" id="MF_01027"/>
    </source>
</evidence>
<dbReference type="PANTHER" id="PTHR43822">
    <property type="entry name" value="HOMOACONITASE, MITOCHONDRIAL-RELATED"/>
    <property type="match status" value="1"/>
</dbReference>
<dbReference type="GO" id="GO:0051539">
    <property type="term" value="F:4 iron, 4 sulfur cluster binding"/>
    <property type="evidence" value="ECO:0007669"/>
    <property type="project" value="UniProtKB-KW"/>
</dbReference>
<keyword evidence="2 8" id="KW-0004">4Fe-4S</keyword>
<comment type="function">
    <text evidence="8">Catalyzes the isomerization between 2-isopropylmalate and 3-isopropylmalate, via the formation of 2-isopropylmaleate.</text>
</comment>
<keyword evidence="8" id="KW-0028">Amino-acid biosynthesis</keyword>
<evidence type="ECO:0000256" key="5">
    <source>
        <dbReference type="ARBA" id="ARBA00023014"/>
    </source>
</evidence>
<comment type="subunit">
    <text evidence="8">Heterodimer of LeuC and LeuD.</text>
</comment>
<dbReference type="Gene3D" id="3.30.499.10">
    <property type="entry name" value="Aconitase, domain 3"/>
    <property type="match status" value="2"/>
</dbReference>
<feature type="domain" description="Aconitase/3-isopropylmalate dehydratase large subunit alpha/beta/alpha" evidence="9">
    <location>
        <begin position="284"/>
        <end position="408"/>
    </location>
</feature>
<evidence type="ECO:0000256" key="4">
    <source>
        <dbReference type="ARBA" id="ARBA00023004"/>
    </source>
</evidence>
<keyword evidence="7 8" id="KW-0100">Branched-chain amino acid biosynthesis</keyword>
<dbReference type="EMBL" id="FWDM01000007">
    <property type="protein sequence ID" value="SLM10549.1"/>
    <property type="molecule type" value="Genomic_DNA"/>
</dbReference>
<dbReference type="InterPro" id="IPR036008">
    <property type="entry name" value="Aconitase_4Fe-4S_dom"/>
</dbReference>